<gene>
    <name evidence="1" type="ORF">NPIL_256701</name>
</gene>
<accession>A0A8X6UMH3</accession>
<protein>
    <submittedName>
        <fullName evidence="1">Uncharacterized protein</fullName>
    </submittedName>
</protein>
<dbReference type="Proteomes" id="UP000887013">
    <property type="component" value="Unassembled WGS sequence"/>
</dbReference>
<dbReference type="EMBL" id="BMAW01129202">
    <property type="protein sequence ID" value="GFU29400.1"/>
    <property type="molecule type" value="Genomic_DNA"/>
</dbReference>
<dbReference type="AlphaFoldDB" id="A0A8X6UMH3"/>
<evidence type="ECO:0000313" key="1">
    <source>
        <dbReference type="EMBL" id="GFU29400.1"/>
    </source>
</evidence>
<proteinExistence type="predicted"/>
<organism evidence="1 2">
    <name type="scientific">Nephila pilipes</name>
    <name type="common">Giant wood spider</name>
    <name type="synonym">Nephila maculata</name>
    <dbReference type="NCBI Taxonomy" id="299642"/>
    <lineage>
        <taxon>Eukaryota</taxon>
        <taxon>Metazoa</taxon>
        <taxon>Ecdysozoa</taxon>
        <taxon>Arthropoda</taxon>
        <taxon>Chelicerata</taxon>
        <taxon>Arachnida</taxon>
        <taxon>Araneae</taxon>
        <taxon>Araneomorphae</taxon>
        <taxon>Entelegynae</taxon>
        <taxon>Araneoidea</taxon>
        <taxon>Nephilidae</taxon>
        <taxon>Nephila</taxon>
    </lineage>
</organism>
<name>A0A8X6UMH3_NEPPI</name>
<keyword evidence="2" id="KW-1185">Reference proteome</keyword>
<sequence>MKSFESYNNKTGLKGTFDNTNPFYQNPKSLDLERQFSPWIRSLFLSQVEECEWSFMRISQVELVCRGGSSSLSLIGDSDKSSAFLERTEP</sequence>
<reference evidence="1" key="1">
    <citation type="submission" date="2020-08" db="EMBL/GenBank/DDBJ databases">
        <title>Multicomponent nature underlies the extraordinary mechanical properties of spider dragline silk.</title>
        <authorList>
            <person name="Kono N."/>
            <person name="Nakamura H."/>
            <person name="Mori M."/>
            <person name="Yoshida Y."/>
            <person name="Ohtoshi R."/>
            <person name="Malay A.D."/>
            <person name="Moran D.A.P."/>
            <person name="Tomita M."/>
            <person name="Numata K."/>
            <person name="Arakawa K."/>
        </authorList>
    </citation>
    <scope>NUCLEOTIDE SEQUENCE</scope>
</reference>
<evidence type="ECO:0000313" key="2">
    <source>
        <dbReference type="Proteomes" id="UP000887013"/>
    </source>
</evidence>
<comment type="caution">
    <text evidence="1">The sequence shown here is derived from an EMBL/GenBank/DDBJ whole genome shotgun (WGS) entry which is preliminary data.</text>
</comment>